<proteinExistence type="predicted"/>
<evidence type="ECO:0000313" key="4">
    <source>
        <dbReference type="Proteomes" id="UP000515800"/>
    </source>
</evidence>
<dbReference type="RefSeq" id="WP_187529587.1">
    <property type="nucleotide sequence ID" value="NZ_CP060724.1"/>
</dbReference>
<evidence type="ECO:0000256" key="1">
    <source>
        <dbReference type="SAM" id="Phobius"/>
    </source>
</evidence>
<keyword evidence="1" id="KW-0812">Transmembrane</keyword>
<dbReference type="InterPro" id="IPR009996">
    <property type="entry name" value="YycH"/>
</dbReference>
<dbReference type="AlphaFoldDB" id="A0A7G9T6N0"/>
<protein>
    <recommendedName>
        <fullName evidence="2">Regulatory protein YycH domain-containing protein</fullName>
    </recommendedName>
</protein>
<accession>A0A7G9T6N0</accession>
<dbReference type="Gene3D" id="3.30.310.160">
    <property type="entry name" value="YycH protein, domain 2"/>
    <property type="match status" value="1"/>
</dbReference>
<gene>
    <name evidence="3" type="ORF">H9L19_02515</name>
</gene>
<dbReference type="Pfam" id="PF07435">
    <property type="entry name" value="YycH"/>
    <property type="match status" value="1"/>
</dbReference>
<organism evidence="3 4">
    <name type="scientific">Weissella diestrammenae</name>
    <dbReference type="NCBI Taxonomy" id="1162633"/>
    <lineage>
        <taxon>Bacteria</taxon>
        <taxon>Bacillati</taxon>
        <taxon>Bacillota</taxon>
        <taxon>Bacilli</taxon>
        <taxon>Lactobacillales</taxon>
        <taxon>Lactobacillaceae</taxon>
        <taxon>Weissella</taxon>
    </lineage>
</organism>
<dbReference type="InterPro" id="IPR042274">
    <property type="entry name" value="YycH/YycI_2"/>
</dbReference>
<evidence type="ECO:0000313" key="3">
    <source>
        <dbReference type="EMBL" id="QNN75755.1"/>
    </source>
</evidence>
<evidence type="ECO:0000259" key="2">
    <source>
        <dbReference type="Pfam" id="PF07435"/>
    </source>
</evidence>
<dbReference type="EMBL" id="CP060724">
    <property type="protein sequence ID" value="QNN75755.1"/>
    <property type="molecule type" value="Genomic_DNA"/>
</dbReference>
<name>A0A7G9T6N0_9LACO</name>
<sequence>MKWDKRRPMRLFLQRNWPQLVLSVVVVLSVVLSLLIWAQIINQDKNLIRKSANNEASVTLGATTNLFTLNQLLYTDTSGETNYYIESRTRLNTLSEMMKNWQVGRVITKKSSKAAYLTALNRKDSILVGFGHTVTQNGITATIGRQYKLPENATIDFIQVSAQGYPSEVKMYDNRHQTIYIFPVILARTTPNKLTFEGQRVKTELVWQNQKVHMRLLQKIPLKVHTYLLGEESPEVFVNALFSGSDIPQRNFQTGNDVQYSDGENRQLTENVNNGSMVFDNYNVHWPLNGLDKHITTATKWANKIHQSADNLGYFESNSNHRTLQFRVFVDGVPVFSDQGFGAVQVIQLSNRHLRMQFSKYTLKVPLPSSKSEVVYLPSVEEQLVALKKAGVKTNKIENWSIGYQWVSSEDNRFVTLNPMWFVQLKDDSWHPIQNDMQVNRTLLGGD</sequence>
<keyword evidence="4" id="KW-1185">Reference proteome</keyword>
<keyword evidence="1" id="KW-1133">Transmembrane helix</keyword>
<feature type="transmembrane region" description="Helical" evidence="1">
    <location>
        <begin position="20"/>
        <end position="40"/>
    </location>
</feature>
<dbReference type="KEGG" id="wdi:H9L19_02515"/>
<feature type="domain" description="Regulatory protein YycH" evidence="2">
    <location>
        <begin position="20"/>
        <end position="434"/>
    </location>
</feature>
<dbReference type="Proteomes" id="UP000515800">
    <property type="component" value="Chromosome"/>
</dbReference>
<reference evidence="3 4" key="1">
    <citation type="submission" date="2020-08" db="EMBL/GenBank/DDBJ databases">
        <title>Genome sequence of Weissella diestrammenae KACC 16890T.</title>
        <authorList>
            <person name="Hyun D.-W."/>
            <person name="Bae J.-W."/>
        </authorList>
    </citation>
    <scope>NUCLEOTIDE SEQUENCE [LARGE SCALE GENOMIC DNA]</scope>
    <source>
        <strain evidence="3 4">KACC 16890</strain>
    </source>
</reference>
<keyword evidence="1" id="KW-0472">Membrane</keyword>